<comment type="caution">
    <text evidence="6">The sequence shown here is derived from an EMBL/GenBank/DDBJ whole genome shotgun (WGS) entry which is preliminary data.</text>
</comment>
<dbReference type="Pfam" id="PF00670">
    <property type="entry name" value="AdoHcyase_NAD"/>
    <property type="match status" value="1"/>
</dbReference>
<dbReference type="PANTHER" id="PTHR23420">
    <property type="entry name" value="ADENOSYLHOMOCYSTEINASE"/>
    <property type="match status" value="1"/>
</dbReference>
<comment type="similarity">
    <text evidence="2">Belongs to the adenosylhomocysteinase family.</text>
</comment>
<dbReference type="RefSeq" id="WP_122148991.1">
    <property type="nucleotide sequence ID" value="NZ_RFFI01000036.1"/>
</dbReference>
<dbReference type="InterPro" id="IPR042172">
    <property type="entry name" value="Adenosylhomocyst_ase-like_sf"/>
</dbReference>
<organism evidence="6 7">
    <name type="scientific">Cellulomonas triticagri</name>
    <dbReference type="NCBI Taxonomy" id="2483352"/>
    <lineage>
        <taxon>Bacteria</taxon>
        <taxon>Bacillati</taxon>
        <taxon>Actinomycetota</taxon>
        <taxon>Actinomycetes</taxon>
        <taxon>Micrococcales</taxon>
        <taxon>Cellulomonadaceae</taxon>
        <taxon>Cellulomonas</taxon>
    </lineage>
</organism>
<dbReference type="Gene3D" id="3.40.50.1480">
    <property type="entry name" value="Adenosylhomocysteinase-like"/>
    <property type="match status" value="2"/>
</dbReference>
<dbReference type="SMART" id="SM00996">
    <property type="entry name" value="AdoHcyase"/>
    <property type="match status" value="1"/>
</dbReference>
<evidence type="ECO:0000313" key="7">
    <source>
        <dbReference type="Proteomes" id="UP000269289"/>
    </source>
</evidence>
<evidence type="ECO:0000313" key="6">
    <source>
        <dbReference type="EMBL" id="RMI12520.1"/>
    </source>
</evidence>
<sequence>MSAHRPALTPTGDPGIDWATRSMPLLADSIARDAAVFDGLHVGICLHIEPKTAVLCRWLLDVGARVTVTGNIGTTVPETAAALRALGVTVLGGRDDDAAAHAANLDRLLAALPDLVLDNGGELVARLTVGAPRSAGFRGATEETTTGGLRIRAAAQQPDFPVVVINDSRLKLVVENQHGVGQSVVQGFMNATNAMLPAARATVVGYGPCGQGVADTLRSLGALVCVVDTDPFRALTAIMAGHRVGSLRDLLPGTELLFLATGARDVIGAATVASVPLSPPGGDADARVVHRLADGREVVVLAGTRMINLTAAGGNPVQAMDLGLSLQARSLAAIARGEVPWTGAGPVPEQVDRQLAEALVELLGQGGR</sequence>
<evidence type="ECO:0000256" key="1">
    <source>
        <dbReference type="ARBA" id="ARBA00001911"/>
    </source>
</evidence>
<dbReference type="Pfam" id="PF05221">
    <property type="entry name" value="AdoHcyase"/>
    <property type="match status" value="1"/>
</dbReference>
<dbReference type="GO" id="GO:0005829">
    <property type="term" value="C:cytosol"/>
    <property type="evidence" value="ECO:0007669"/>
    <property type="project" value="TreeGrafter"/>
</dbReference>
<dbReference type="Proteomes" id="UP000269289">
    <property type="component" value="Unassembled WGS sequence"/>
</dbReference>
<dbReference type="OrthoDB" id="9802717at2"/>
<name>A0A3M2JKY0_9CELL</name>
<evidence type="ECO:0000259" key="5">
    <source>
        <dbReference type="SMART" id="SM00997"/>
    </source>
</evidence>
<dbReference type="GO" id="GO:0006730">
    <property type="term" value="P:one-carbon metabolic process"/>
    <property type="evidence" value="ECO:0007669"/>
    <property type="project" value="UniProtKB-KW"/>
</dbReference>
<evidence type="ECO:0000256" key="3">
    <source>
        <dbReference type="ARBA" id="ARBA00022563"/>
    </source>
</evidence>
<dbReference type="InterPro" id="IPR036291">
    <property type="entry name" value="NAD(P)-bd_dom_sf"/>
</dbReference>
<dbReference type="InterPro" id="IPR015878">
    <property type="entry name" value="Ado_hCys_hydrolase_NAD-bd"/>
</dbReference>
<reference evidence="6 7" key="1">
    <citation type="submission" date="2018-10" db="EMBL/GenBank/DDBJ databases">
        <title>Isolation, diversity and antifungal activity of actinobacteria from wheat.</title>
        <authorList>
            <person name="Han C."/>
        </authorList>
    </citation>
    <scope>NUCLEOTIDE SEQUENCE [LARGE SCALE GENOMIC DNA]</scope>
    <source>
        <strain evidence="6 7">NEAU-YY56</strain>
    </source>
</reference>
<dbReference type="SUPFAM" id="SSF52283">
    <property type="entry name" value="Formate/glycerate dehydrogenase catalytic domain-like"/>
    <property type="match status" value="1"/>
</dbReference>
<dbReference type="EMBL" id="RFFI01000036">
    <property type="protein sequence ID" value="RMI12520.1"/>
    <property type="molecule type" value="Genomic_DNA"/>
</dbReference>
<dbReference type="GO" id="GO:0033353">
    <property type="term" value="P:S-adenosylmethionine cycle"/>
    <property type="evidence" value="ECO:0007669"/>
    <property type="project" value="TreeGrafter"/>
</dbReference>
<dbReference type="InterPro" id="IPR000043">
    <property type="entry name" value="Adenosylhomocysteinase-like"/>
</dbReference>
<evidence type="ECO:0000256" key="2">
    <source>
        <dbReference type="ARBA" id="ARBA00007122"/>
    </source>
</evidence>
<dbReference type="Gene3D" id="3.40.50.720">
    <property type="entry name" value="NAD(P)-binding Rossmann-like Domain"/>
    <property type="match status" value="2"/>
</dbReference>
<keyword evidence="3" id="KW-0554">One-carbon metabolism</keyword>
<gene>
    <name evidence="6" type="ORF">EBM89_08400</name>
</gene>
<accession>A0A3M2JKY0</accession>
<feature type="domain" description="S-adenosyl-L-homocysteine hydrolase NAD binding" evidence="5">
    <location>
        <begin position="176"/>
        <end position="314"/>
    </location>
</feature>
<keyword evidence="7" id="KW-1185">Reference proteome</keyword>
<dbReference type="PANTHER" id="PTHR23420:SF0">
    <property type="entry name" value="ADENOSYLHOMOCYSTEINASE"/>
    <property type="match status" value="1"/>
</dbReference>
<keyword evidence="4" id="KW-0520">NAD</keyword>
<comment type="cofactor">
    <cofactor evidence="1">
        <name>NAD(+)</name>
        <dbReference type="ChEBI" id="CHEBI:57540"/>
    </cofactor>
</comment>
<dbReference type="SMART" id="SM00997">
    <property type="entry name" value="AdoHcyase_NAD"/>
    <property type="match status" value="1"/>
</dbReference>
<dbReference type="AlphaFoldDB" id="A0A3M2JKY0"/>
<proteinExistence type="inferred from homology"/>
<dbReference type="SUPFAM" id="SSF51735">
    <property type="entry name" value="NAD(P)-binding Rossmann-fold domains"/>
    <property type="match status" value="1"/>
</dbReference>
<evidence type="ECO:0000256" key="4">
    <source>
        <dbReference type="ARBA" id="ARBA00023027"/>
    </source>
</evidence>
<protein>
    <submittedName>
        <fullName evidence="6">Adenosylhomocysteinase</fullName>
    </submittedName>
</protein>
<dbReference type="GO" id="GO:0004013">
    <property type="term" value="F:adenosylhomocysteinase activity"/>
    <property type="evidence" value="ECO:0007669"/>
    <property type="project" value="TreeGrafter"/>
</dbReference>